<evidence type="ECO:0000256" key="4">
    <source>
        <dbReference type="ARBA" id="ARBA00023002"/>
    </source>
</evidence>
<dbReference type="GO" id="GO:0003714">
    <property type="term" value="F:transcription corepressor activity"/>
    <property type="evidence" value="ECO:0007669"/>
    <property type="project" value="InterPro"/>
</dbReference>
<evidence type="ECO:0000256" key="6">
    <source>
        <dbReference type="ARBA" id="ARBA00023242"/>
    </source>
</evidence>
<dbReference type="GO" id="GO:0008652">
    <property type="term" value="P:amino acid biosynthetic process"/>
    <property type="evidence" value="ECO:0007669"/>
    <property type="project" value="UniProtKB-KW"/>
</dbReference>
<dbReference type="PROSITE" id="PS00065">
    <property type="entry name" value="D_2_HYDROXYACID_DH_1"/>
    <property type="match status" value="1"/>
</dbReference>
<keyword evidence="4 7" id="KW-0560">Oxidoreductase</keyword>
<accession>A0AA35SS88</accession>
<feature type="non-terminal residue" evidence="10">
    <location>
        <position position="1"/>
    </location>
</feature>
<evidence type="ECO:0000256" key="3">
    <source>
        <dbReference type="ARBA" id="ARBA00022605"/>
    </source>
</evidence>
<dbReference type="InterPro" id="IPR043322">
    <property type="entry name" value="CtBP"/>
</dbReference>
<evidence type="ECO:0000256" key="2">
    <source>
        <dbReference type="ARBA" id="ARBA00005854"/>
    </source>
</evidence>
<keyword evidence="5" id="KW-0520">NAD</keyword>
<dbReference type="SUPFAM" id="SSF52283">
    <property type="entry name" value="Formate/glycerate dehydrogenase catalytic domain-like"/>
    <property type="match status" value="1"/>
</dbReference>
<sequence length="298" mass="31893">EEDTLAALAKDVDGILTCFAQVTDKVVRAAENCVVIGRYGVGVDNIAVDTATELGIAVTYVPDYCVDEVSDHVMGLLLDWNRRISLFDNSVKGAGWGSVPLTMRIMRLRGKKLGVVGLGRIGRAVCAKALAFGFDVLTYDPYISAEQASEAGARSVDMETLLRESDFVTLHSPLTPDTENLIGEAELALMKDDSFLINCARGPLIDEEALYAALQSGSIGGAGLDVLVDAHPSPDYRLLKLDNVLVTPHVAFFSQEAVLELEERAAGEVASVLQGQMPDNLVNTAVLTHPNPRHGLSA</sequence>
<dbReference type="GO" id="GO:0051287">
    <property type="term" value="F:NAD binding"/>
    <property type="evidence" value="ECO:0007669"/>
    <property type="project" value="InterPro"/>
</dbReference>
<dbReference type="Pfam" id="PF02826">
    <property type="entry name" value="2-Hacid_dh_C"/>
    <property type="match status" value="1"/>
</dbReference>
<dbReference type="FunFam" id="3.40.50.720:FF:000203">
    <property type="entry name" value="D-3-phosphoglycerate dehydrogenase (SerA)"/>
    <property type="match status" value="1"/>
</dbReference>
<comment type="similarity">
    <text evidence="2 7">Belongs to the D-isomer specific 2-hydroxyacid dehydrogenase family.</text>
</comment>
<comment type="subcellular location">
    <subcellularLocation>
        <location evidence="1">Nucleus</location>
    </subcellularLocation>
</comment>
<dbReference type="PANTHER" id="PTHR42789">
    <property type="entry name" value="D-ISOMER SPECIFIC 2-HYDROXYACID DEHYDROGENASE FAMILY PROTEIN (AFU_ORTHOLOGUE AFUA_6G10090)"/>
    <property type="match status" value="1"/>
</dbReference>
<reference evidence="10" key="1">
    <citation type="submission" date="2023-03" db="EMBL/GenBank/DDBJ databases">
        <authorList>
            <person name="Steffen K."/>
            <person name="Cardenas P."/>
        </authorList>
    </citation>
    <scope>NUCLEOTIDE SEQUENCE</scope>
</reference>
<organism evidence="10 11">
    <name type="scientific">Geodia barretti</name>
    <name type="common">Barrett's horny sponge</name>
    <dbReference type="NCBI Taxonomy" id="519541"/>
    <lineage>
        <taxon>Eukaryota</taxon>
        <taxon>Metazoa</taxon>
        <taxon>Porifera</taxon>
        <taxon>Demospongiae</taxon>
        <taxon>Heteroscleromorpha</taxon>
        <taxon>Tetractinellida</taxon>
        <taxon>Astrophorina</taxon>
        <taxon>Geodiidae</taxon>
        <taxon>Geodia</taxon>
    </lineage>
</organism>
<dbReference type="Gene3D" id="3.40.50.720">
    <property type="entry name" value="NAD(P)-binding Rossmann-like Domain"/>
    <property type="match status" value="2"/>
</dbReference>
<dbReference type="InterPro" id="IPR006140">
    <property type="entry name" value="D-isomer_DH_NAD-bd"/>
</dbReference>
<dbReference type="Proteomes" id="UP001174909">
    <property type="component" value="Unassembled WGS sequence"/>
</dbReference>
<dbReference type="GO" id="GO:0005634">
    <property type="term" value="C:nucleus"/>
    <property type="evidence" value="ECO:0007669"/>
    <property type="project" value="UniProtKB-SubCell"/>
</dbReference>
<dbReference type="GO" id="GO:0016616">
    <property type="term" value="F:oxidoreductase activity, acting on the CH-OH group of donors, NAD or NADP as acceptor"/>
    <property type="evidence" value="ECO:0007669"/>
    <property type="project" value="InterPro"/>
</dbReference>
<dbReference type="InterPro" id="IPR029753">
    <property type="entry name" value="D-isomer_DH_CS"/>
</dbReference>
<dbReference type="InterPro" id="IPR029752">
    <property type="entry name" value="D-isomer_DH_CS1"/>
</dbReference>
<dbReference type="InterPro" id="IPR006139">
    <property type="entry name" value="D-isomer_2_OHA_DH_cat_dom"/>
</dbReference>
<evidence type="ECO:0000259" key="8">
    <source>
        <dbReference type="Pfam" id="PF00389"/>
    </source>
</evidence>
<evidence type="ECO:0000256" key="5">
    <source>
        <dbReference type="ARBA" id="ARBA00023027"/>
    </source>
</evidence>
<evidence type="ECO:0000256" key="1">
    <source>
        <dbReference type="ARBA" id="ARBA00004123"/>
    </source>
</evidence>
<name>A0AA35SS88_GEOBA</name>
<evidence type="ECO:0000259" key="9">
    <source>
        <dbReference type="Pfam" id="PF02826"/>
    </source>
</evidence>
<proteinExistence type="inferred from homology"/>
<dbReference type="InterPro" id="IPR050857">
    <property type="entry name" value="D-2-hydroxyacid_DH"/>
</dbReference>
<gene>
    <name evidence="10" type="ORF">GBAR_LOCUS19171</name>
</gene>
<evidence type="ECO:0000313" key="11">
    <source>
        <dbReference type="Proteomes" id="UP001174909"/>
    </source>
</evidence>
<dbReference type="PANTHER" id="PTHR42789:SF1">
    <property type="entry name" value="D-ISOMER SPECIFIC 2-HYDROXYACID DEHYDROGENASE FAMILY PROTEIN (AFU_ORTHOLOGUE AFUA_6G10090)"/>
    <property type="match status" value="1"/>
</dbReference>
<feature type="domain" description="D-isomer specific 2-hydroxyacid dehydrogenase catalytic" evidence="8">
    <location>
        <begin position="2"/>
        <end position="283"/>
    </location>
</feature>
<evidence type="ECO:0000313" key="10">
    <source>
        <dbReference type="EMBL" id="CAI8034006.1"/>
    </source>
</evidence>
<evidence type="ECO:0000256" key="7">
    <source>
        <dbReference type="RuleBase" id="RU003719"/>
    </source>
</evidence>
<comment type="caution">
    <text evidence="10">The sequence shown here is derived from an EMBL/GenBank/DDBJ whole genome shotgun (WGS) entry which is preliminary data.</text>
</comment>
<dbReference type="AlphaFoldDB" id="A0AA35SS88"/>
<dbReference type="CDD" id="cd05299">
    <property type="entry name" value="CtBP_dh"/>
    <property type="match status" value="1"/>
</dbReference>
<feature type="domain" description="D-isomer specific 2-hydroxyacid dehydrogenase NAD-binding" evidence="9">
    <location>
        <begin position="74"/>
        <end position="251"/>
    </location>
</feature>
<dbReference type="EMBL" id="CASHTH010002708">
    <property type="protein sequence ID" value="CAI8034006.1"/>
    <property type="molecule type" value="Genomic_DNA"/>
</dbReference>
<dbReference type="PROSITE" id="PS00671">
    <property type="entry name" value="D_2_HYDROXYACID_DH_3"/>
    <property type="match status" value="1"/>
</dbReference>
<keyword evidence="3" id="KW-0028">Amino-acid biosynthesis</keyword>
<dbReference type="InterPro" id="IPR036291">
    <property type="entry name" value="NAD(P)-bd_dom_sf"/>
</dbReference>
<protein>
    <submittedName>
        <fullName evidence="10">D-3-phosphoglycerate dehydrogenase</fullName>
    </submittedName>
</protein>
<keyword evidence="6" id="KW-0539">Nucleus</keyword>
<dbReference type="SUPFAM" id="SSF51735">
    <property type="entry name" value="NAD(P)-binding Rossmann-fold domains"/>
    <property type="match status" value="1"/>
</dbReference>
<dbReference type="PROSITE" id="PS00670">
    <property type="entry name" value="D_2_HYDROXYACID_DH_2"/>
    <property type="match status" value="1"/>
</dbReference>
<dbReference type="Pfam" id="PF00389">
    <property type="entry name" value="2-Hacid_dh"/>
    <property type="match status" value="1"/>
</dbReference>
<keyword evidence="11" id="KW-1185">Reference proteome</keyword>